<feature type="domain" description="P-type" evidence="11">
    <location>
        <begin position="156"/>
        <end position="209"/>
    </location>
</feature>
<feature type="transmembrane region" description="Helical" evidence="10">
    <location>
        <begin position="83"/>
        <end position="105"/>
    </location>
</feature>
<dbReference type="InterPro" id="IPR013780">
    <property type="entry name" value="Glyco_hydro_b"/>
</dbReference>
<dbReference type="SUPFAM" id="SSF74650">
    <property type="entry name" value="Galactose mutarotase-like"/>
    <property type="match status" value="1"/>
</dbReference>
<evidence type="ECO:0000256" key="2">
    <source>
        <dbReference type="ARBA" id="ARBA00007806"/>
    </source>
</evidence>
<dbReference type="InterPro" id="IPR017853">
    <property type="entry name" value="GH"/>
</dbReference>
<dbReference type="InterPro" id="IPR000519">
    <property type="entry name" value="P_trefoil_dom"/>
</dbReference>
<dbReference type="Proteomes" id="UP001154078">
    <property type="component" value="Chromosome 1"/>
</dbReference>
<dbReference type="CDD" id="cd00111">
    <property type="entry name" value="Trefoil"/>
    <property type="match status" value="1"/>
</dbReference>
<name>A0A9P0AQB3_BRAAE</name>
<keyword evidence="13" id="KW-1185">Reference proteome</keyword>
<evidence type="ECO:0000256" key="1">
    <source>
        <dbReference type="ARBA" id="ARBA00004308"/>
    </source>
</evidence>
<keyword evidence="3 9" id="KW-0378">Hydrolase</keyword>
<proteinExistence type="inferred from homology"/>
<comment type="subcellular location">
    <subcellularLocation>
        <location evidence="1">Endomembrane system</location>
    </subcellularLocation>
</comment>
<evidence type="ECO:0000313" key="12">
    <source>
        <dbReference type="EMBL" id="CAH0546035.1"/>
    </source>
</evidence>
<keyword evidence="10" id="KW-0812">Transmembrane</keyword>
<keyword evidence="10" id="KW-1133">Transmembrane helix</keyword>
<reference evidence="12" key="1">
    <citation type="submission" date="2021-12" db="EMBL/GenBank/DDBJ databases">
        <authorList>
            <person name="King R."/>
        </authorList>
    </citation>
    <scope>NUCLEOTIDE SEQUENCE</scope>
</reference>
<gene>
    <name evidence="12" type="ORF">MELIAE_LOCUS292</name>
</gene>
<dbReference type="GO" id="GO:0005975">
    <property type="term" value="P:carbohydrate metabolic process"/>
    <property type="evidence" value="ECO:0007669"/>
    <property type="project" value="InterPro"/>
</dbReference>
<organism evidence="12 13">
    <name type="scientific">Brassicogethes aeneus</name>
    <name type="common">Rape pollen beetle</name>
    <name type="synonym">Meligethes aeneus</name>
    <dbReference type="NCBI Taxonomy" id="1431903"/>
    <lineage>
        <taxon>Eukaryota</taxon>
        <taxon>Metazoa</taxon>
        <taxon>Ecdysozoa</taxon>
        <taxon>Arthropoda</taxon>
        <taxon>Hexapoda</taxon>
        <taxon>Insecta</taxon>
        <taxon>Pterygota</taxon>
        <taxon>Neoptera</taxon>
        <taxon>Endopterygota</taxon>
        <taxon>Coleoptera</taxon>
        <taxon>Polyphaga</taxon>
        <taxon>Cucujiformia</taxon>
        <taxon>Nitidulidae</taxon>
        <taxon>Meligethinae</taxon>
        <taxon>Brassicogethes</taxon>
    </lineage>
</organism>
<keyword evidence="6" id="KW-0325">Glycoprotein</keyword>
<sequence>MRLRDFFKRYRSQRVRQLSVSDSVSFEAFYNEGPADKLNDTKESSLNGDLSLSPAKLNISNDFPQNKKKRLIHKQKKLHSSSLPFCITGILLLGVFFLLPVAYLLRYLGIIFAHQHYILPKEAEHYQPSPVVHSLLNITFIREKIVLPPPPPPDYSQCKLTKEIDRLDCYPQDGVSAGKCEARGCCYIPAKQKPKNYNPLNVPYCFYPPNYNTYNYLNATETAFGMVIFMKRNFKTDYPDDVEILKMIVKYESDTRLHVKIVDPLTSRFEPPYPELPIVDRASTNTLYHFELDLLKSGFKIKRKSDNTTIFDSVNFLNLIYSNQFLQITTKLLSKNIYGIGEHRTNLMLSTEWSQFTLFNHDKIPSIGQNMYGSHPFYMVVENNTKTHGVLLLNSNAMDVILQPTPAITFRPIGGIFDFYFFMGPTPREVTQQYTQLIGLPYLPPYWSLGFHLCRFGYKSLNDTETVMERNIKAGIPLDTQWNDLDYMNNSNDFTFDKTKFKNLPEFIDKLHQRGMHYIPLIDPGVSASEKVGTYPPYDIGIKMDIFVKNSTNQPFIGKVWNTGSTVWPDFTHPITVDYWTKMLSNLHSEMKFDGAWIDMNEPSNFLSGSFTGCPTNSLESPPYVPKIDGGVLNYKTMCMSAKHYAGLHYNVHNLYGLSEAIVTNFALAEIRGKRPVVISRSTFPGLGHYAGHWSGDVVSAWVDMKYTIPQLLSYSLFGIPLMGADICGFNGNTTKSLCNRWMQLGAFYPFSRNHNTDDGIPQDPAALGDLVVTSSKKALSARYAMLPYLYTLFWKAHDIGETVARPLFFEFLNDPKVLSIDEQFLWGPALMIVPVLKENDEHVMAYFPRGIWYNYHTNSSIKSDGQHVNISAPLDTIPLFIRGGYIIPMQTPKQTTTESRKTLINLLVASDSTGMAQGELYWDDGDTLNTYKEKRYSLLKFAMEDKVLRIQNDHYREEYPPNLGSITILGLEKPVSHVTINEKAHHFQFDTVHHYLIVDNLNMSFNKTITVNWEF</sequence>
<dbReference type="GO" id="GO:0004558">
    <property type="term" value="F:alpha-1,4-glucosidase activity"/>
    <property type="evidence" value="ECO:0007669"/>
    <property type="project" value="TreeGrafter"/>
</dbReference>
<evidence type="ECO:0000259" key="11">
    <source>
        <dbReference type="PROSITE" id="PS51448"/>
    </source>
</evidence>
<evidence type="ECO:0000256" key="4">
    <source>
        <dbReference type="ARBA" id="ARBA00023136"/>
    </source>
</evidence>
<dbReference type="SUPFAM" id="SSF51011">
    <property type="entry name" value="Glycosyl hydrolase domain"/>
    <property type="match status" value="1"/>
</dbReference>
<evidence type="ECO:0000256" key="9">
    <source>
        <dbReference type="RuleBase" id="RU361185"/>
    </source>
</evidence>
<keyword evidence="7 9" id="KW-0326">Glycosidase</keyword>
<keyword evidence="4 10" id="KW-0472">Membrane</keyword>
<evidence type="ECO:0000256" key="6">
    <source>
        <dbReference type="ARBA" id="ARBA00023180"/>
    </source>
</evidence>
<dbReference type="FunFam" id="2.60.40.1180:FF:000001">
    <property type="entry name" value="Maltase-glucoamylase, intestinal"/>
    <property type="match status" value="1"/>
</dbReference>
<dbReference type="Pfam" id="PF00088">
    <property type="entry name" value="Trefoil"/>
    <property type="match status" value="1"/>
</dbReference>
<dbReference type="InterPro" id="IPR030459">
    <property type="entry name" value="Glyco_hydro_31_CS"/>
</dbReference>
<dbReference type="InterPro" id="IPR048395">
    <property type="entry name" value="Glyco_hydro_31_C"/>
</dbReference>
<evidence type="ECO:0000256" key="8">
    <source>
        <dbReference type="PROSITE-ProRule" id="PRU00779"/>
    </source>
</evidence>
<comment type="caution">
    <text evidence="8">Lacks conserved residue(s) required for the propagation of feature annotation.</text>
</comment>
<evidence type="ECO:0000256" key="7">
    <source>
        <dbReference type="ARBA" id="ARBA00023295"/>
    </source>
</evidence>
<evidence type="ECO:0000256" key="10">
    <source>
        <dbReference type="SAM" id="Phobius"/>
    </source>
</evidence>
<dbReference type="Pfam" id="PF13802">
    <property type="entry name" value="Gal_mutarotas_2"/>
    <property type="match status" value="1"/>
</dbReference>
<dbReference type="Pfam" id="PF01055">
    <property type="entry name" value="Glyco_hydro_31_2nd"/>
    <property type="match status" value="1"/>
</dbReference>
<dbReference type="CDD" id="cd06602">
    <property type="entry name" value="GH31_MGAM_SI_GAA"/>
    <property type="match status" value="1"/>
</dbReference>
<dbReference type="SUPFAM" id="SSF51445">
    <property type="entry name" value="(Trans)glycosidases"/>
    <property type="match status" value="1"/>
</dbReference>
<dbReference type="CDD" id="cd14752">
    <property type="entry name" value="GH31_N"/>
    <property type="match status" value="1"/>
</dbReference>
<dbReference type="InterPro" id="IPR044913">
    <property type="entry name" value="P_trefoil_dom_sf"/>
</dbReference>
<dbReference type="PROSITE" id="PS00707">
    <property type="entry name" value="GLYCOSYL_HYDROL_F31_2"/>
    <property type="match status" value="1"/>
</dbReference>
<protein>
    <recommendedName>
        <fullName evidence="11">P-type domain-containing protein</fullName>
    </recommendedName>
</protein>
<accession>A0A9P0AQB3</accession>
<dbReference type="InterPro" id="IPR025887">
    <property type="entry name" value="Glyco_hydro_31_N_dom"/>
</dbReference>
<dbReference type="Gene3D" id="4.10.110.10">
    <property type="entry name" value="Spasmolytic Protein, domain 1"/>
    <property type="match status" value="1"/>
</dbReference>
<dbReference type="InterPro" id="IPR000322">
    <property type="entry name" value="Glyco_hydro_31_TIM"/>
</dbReference>
<keyword evidence="5" id="KW-1015">Disulfide bond</keyword>
<comment type="similarity">
    <text evidence="2 9">Belongs to the glycosyl hydrolase 31 family.</text>
</comment>
<dbReference type="EMBL" id="OV121132">
    <property type="protein sequence ID" value="CAH0546035.1"/>
    <property type="molecule type" value="Genomic_DNA"/>
</dbReference>
<dbReference type="SMART" id="SM00018">
    <property type="entry name" value="PD"/>
    <property type="match status" value="1"/>
</dbReference>
<dbReference type="PROSITE" id="PS51448">
    <property type="entry name" value="P_TREFOIL_2"/>
    <property type="match status" value="1"/>
</dbReference>
<evidence type="ECO:0000313" key="13">
    <source>
        <dbReference type="Proteomes" id="UP001154078"/>
    </source>
</evidence>
<dbReference type="InterPro" id="IPR017957">
    <property type="entry name" value="P_trefoil_CS"/>
</dbReference>
<dbReference type="Gene3D" id="2.60.40.1760">
    <property type="entry name" value="glycosyl hydrolase (family 31)"/>
    <property type="match status" value="1"/>
</dbReference>
<evidence type="ECO:0000256" key="5">
    <source>
        <dbReference type="ARBA" id="ARBA00023157"/>
    </source>
</evidence>
<dbReference type="InterPro" id="IPR011013">
    <property type="entry name" value="Gal_mutarotase_sf_dom"/>
</dbReference>
<dbReference type="AlphaFoldDB" id="A0A9P0AQB3"/>
<dbReference type="OrthoDB" id="1334205at2759"/>
<dbReference type="FunFam" id="2.60.40.1180:FF:000005">
    <property type="entry name" value="Maltase-glucoamylase, intestinal"/>
    <property type="match status" value="1"/>
</dbReference>
<dbReference type="Gene3D" id="3.20.20.80">
    <property type="entry name" value="Glycosidases"/>
    <property type="match status" value="1"/>
</dbReference>
<dbReference type="GO" id="GO:0030246">
    <property type="term" value="F:carbohydrate binding"/>
    <property type="evidence" value="ECO:0007669"/>
    <property type="project" value="InterPro"/>
</dbReference>
<evidence type="ECO:0000256" key="3">
    <source>
        <dbReference type="ARBA" id="ARBA00022801"/>
    </source>
</evidence>
<dbReference type="PANTHER" id="PTHR22762">
    <property type="entry name" value="ALPHA-GLUCOSIDASE"/>
    <property type="match status" value="1"/>
</dbReference>
<dbReference type="PANTHER" id="PTHR22762:SF131">
    <property type="entry name" value="GLYCOSIDE HYDROLASE FAMILY 31 N-TERMINAL DOMAIN-CONTAINING PROTEIN"/>
    <property type="match status" value="1"/>
</dbReference>
<dbReference type="PROSITE" id="PS00025">
    <property type="entry name" value="P_TREFOIL_1"/>
    <property type="match status" value="1"/>
</dbReference>
<dbReference type="SUPFAM" id="SSF57492">
    <property type="entry name" value="Trefoil"/>
    <property type="match status" value="1"/>
</dbReference>
<dbReference type="GO" id="GO:0012505">
    <property type="term" value="C:endomembrane system"/>
    <property type="evidence" value="ECO:0007669"/>
    <property type="project" value="UniProtKB-SubCell"/>
</dbReference>
<dbReference type="Gene3D" id="2.60.40.1180">
    <property type="entry name" value="Golgi alpha-mannosidase II"/>
    <property type="match status" value="2"/>
</dbReference>
<dbReference type="Pfam" id="PF21365">
    <property type="entry name" value="Glyco_hydro_31_3rd"/>
    <property type="match status" value="1"/>
</dbReference>